<sequence length="100" mass="11726">MNIFCHFSTKFSILFLLFFLLYLNKIKLVIKMYLNIKHIRLSKKFTQKKLAQKARISQSYLSKLERNEKVVVLGVKLKIIKNIAKALNVSEGKILILDKD</sequence>
<keyword evidence="2" id="KW-0472">Membrane</keyword>
<dbReference type="AlphaFoldDB" id="A0AAP6WM82"/>
<dbReference type="CDD" id="cd00093">
    <property type="entry name" value="HTH_XRE"/>
    <property type="match status" value="1"/>
</dbReference>
<dbReference type="Gene3D" id="1.10.260.40">
    <property type="entry name" value="lambda repressor-like DNA-binding domains"/>
    <property type="match status" value="1"/>
</dbReference>
<dbReference type="SMART" id="SM00530">
    <property type="entry name" value="HTH_XRE"/>
    <property type="match status" value="1"/>
</dbReference>
<evidence type="ECO:0000313" key="4">
    <source>
        <dbReference type="EMBL" id="NGU29532.1"/>
    </source>
</evidence>
<evidence type="ECO:0000259" key="3">
    <source>
        <dbReference type="PROSITE" id="PS50943"/>
    </source>
</evidence>
<name>A0AAP6WM82_CLOPF</name>
<feature type="transmembrane region" description="Helical" evidence="2">
    <location>
        <begin position="12"/>
        <end position="34"/>
    </location>
</feature>
<dbReference type="InterPro" id="IPR010982">
    <property type="entry name" value="Lambda_DNA-bd_dom_sf"/>
</dbReference>
<dbReference type="Pfam" id="PF01381">
    <property type="entry name" value="HTH_3"/>
    <property type="match status" value="1"/>
</dbReference>
<feature type="domain" description="HTH cro/C1-type" evidence="3">
    <location>
        <begin position="36"/>
        <end position="94"/>
    </location>
</feature>
<organism evidence="4 5">
    <name type="scientific">Clostridium perfringens</name>
    <dbReference type="NCBI Taxonomy" id="1502"/>
    <lineage>
        <taxon>Bacteria</taxon>
        <taxon>Bacillati</taxon>
        <taxon>Bacillota</taxon>
        <taxon>Clostridia</taxon>
        <taxon>Eubacteriales</taxon>
        <taxon>Clostridiaceae</taxon>
        <taxon>Clostridium</taxon>
    </lineage>
</organism>
<comment type="caution">
    <text evidence="4">The sequence shown here is derived from an EMBL/GenBank/DDBJ whole genome shotgun (WGS) entry which is preliminary data.</text>
</comment>
<protein>
    <submittedName>
        <fullName evidence="4">Helix-turn-helix transcriptional regulator</fullName>
    </submittedName>
</protein>
<dbReference type="InterPro" id="IPR050807">
    <property type="entry name" value="TransReg_Diox_bact_type"/>
</dbReference>
<dbReference type="PANTHER" id="PTHR46797:SF1">
    <property type="entry name" value="METHYLPHOSPHONATE SYNTHASE"/>
    <property type="match status" value="1"/>
</dbReference>
<dbReference type="InterPro" id="IPR001387">
    <property type="entry name" value="Cro/C1-type_HTH"/>
</dbReference>
<keyword evidence="1" id="KW-0238">DNA-binding</keyword>
<proteinExistence type="predicted"/>
<dbReference type="PROSITE" id="PS50943">
    <property type="entry name" value="HTH_CROC1"/>
    <property type="match status" value="1"/>
</dbReference>
<evidence type="ECO:0000313" key="5">
    <source>
        <dbReference type="Proteomes" id="UP000481454"/>
    </source>
</evidence>
<dbReference type="PANTHER" id="PTHR46797">
    <property type="entry name" value="HTH-TYPE TRANSCRIPTIONAL REGULATOR"/>
    <property type="match status" value="1"/>
</dbReference>
<evidence type="ECO:0000256" key="2">
    <source>
        <dbReference type="SAM" id="Phobius"/>
    </source>
</evidence>
<evidence type="ECO:0000256" key="1">
    <source>
        <dbReference type="ARBA" id="ARBA00023125"/>
    </source>
</evidence>
<dbReference type="GO" id="GO:0003677">
    <property type="term" value="F:DNA binding"/>
    <property type="evidence" value="ECO:0007669"/>
    <property type="project" value="UniProtKB-KW"/>
</dbReference>
<dbReference type="SUPFAM" id="SSF47413">
    <property type="entry name" value="lambda repressor-like DNA-binding domains"/>
    <property type="match status" value="1"/>
</dbReference>
<keyword evidence="2" id="KW-0812">Transmembrane</keyword>
<dbReference type="GO" id="GO:0003700">
    <property type="term" value="F:DNA-binding transcription factor activity"/>
    <property type="evidence" value="ECO:0007669"/>
    <property type="project" value="TreeGrafter"/>
</dbReference>
<dbReference type="GO" id="GO:0005829">
    <property type="term" value="C:cytosol"/>
    <property type="evidence" value="ECO:0007669"/>
    <property type="project" value="TreeGrafter"/>
</dbReference>
<dbReference type="EMBL" id="JAALLZ010000001">
    <property type="protein sequence ID" value="NGU29532.1"/>
    <property type="molecule type" value="Genomic_DNA"/>
</dbReference>
<gene>
    <name evidence="4" type="ORF">G6Z34_05300</name>
</gene>
<keyword evidence="2" id="KW-1133">Transmembrane helix</keyword>
<accession>A0AAP6WM82</accession>
<reference evidence="4 5" key="1">
    <citation type="submission" date="2020-02" db="EMBL/GenBank/DDBJ databases">
        <title>Genomic Insights into the Phylogeny and Genetic Plasticity of the Human and Animal Enteric Pathogen Clostridium perfringens.</title>
        <authorList>
            <person name="Feng Y."/>
            <person name="Hu Y."/>
        </authorList>
    </citation>
    <scope>NUCLEOTIDE SEQUENCE [LARGE SCALE GENOMIC DNA]</scope>
    <source>
        <strain evidence="4 5">CP-40</strain>
    </source>
</reference>
<dbReference type="Proteomes" id="UP000481454">
    <property type="component" value="Unassembled WGS sequence"/>
</dbReference>